<dbReference type="Gene3D" id="1.25.10.10">
    <property type="entry name" value="Leucine-rich Repeat Variant"/>
    <property type="match status" value="2"/>
</dbReference>
<reference evidence="5 6" key="1">
    <citation type="journal article" date="2013" name="BMC Genomics">
        <title>The miniature genome of a carnivorous plant Genlisea aurea contains a low number of genes and short non-coding sequences.</title>
        <authorList>
            <person name="Leushkin E.V."/>
            <person name="Sutormin R.A."/>
            <person name="Nabieva E.R."/>
            <person name="Penin A.A."/>
            <person name="Kondrashov A.S."/>
            <person name="Logacheva M.D."/>
        </authorList>
    </citation>
    <scope>NUCLEOTIDE SEQUENCE [LARGE SCALE GENOMIC DNA]</scope>
</reference>
<evidence type="ECO:0000256" key="1">
    <source>
        <dbReference type="ARBA" id="ARBA00022806"/>
    </source>
</evidence>
<dbReference type="Proteomes" id="UP000015453">
    <property type="component" value="Unassembled WGS sequence"/>
</dbReference>
<keyword evidence="1" id="KW-0067">ATP-binding</keyword>
<dbReference type="PANTHER" id="PTHR36498:SF1">
    <property type="entry name" value="TATA-BINDING PROTEIN-ASSOCIATED FACTOR 172"/>
    <property type="match status" value="1"/>
</dbReference>
<keyword evidence="2" id="KW-0238">DNA-binding</keyword>
<dbReference type="InterPro" id="IPR044972">
    <property type="entry name" value="Mot1"/>
</dbReference>
<feature type="non-terminal residue" evidence="5">
    <location>
        <position position="1097"/>
    </location>
</feature>
<feature type="region of interest" description="Disordered" evidence="3">
    <location>
        <begin position="189"/>
        <end position="291"/>
    </location>
</feature>
<protein>
    <recommendedName>
        <fullName evidence="4">Mot1 central domain-containing protein</fullName>
    </recommendedName>
</protein>
<keyword evidence="1" id="KW-0547">Nucleotide-binding</keyword>
<dbReference type="PANTHER" id="PTHR36498">
    <property type="entry name" value="TATA-BINDING PROTEIN-ASSOCIATED FACTOR 172"/>
    <property type="match status" value="1"/>
</dbReference>
<dbReference type="InterPro" id="IPR016024">
    <property type="entry name" value="ARM-type_fold"/>
</dbReference>
<accession>S8E4Q2</accession>
<dbReference type="GO" id="GO:0017025">
    <property type="term" value="F:TBP-class protein binding"/>
    <property type="evidence" value="ECO:0007669"/>
    <property type="project" value="InterPro"/>
</dbReference>
<evidence type="ECO:0000259" key="4">
    <source>
        <dbReference type="Pfam" id="PF12054"/>
    </source>
</evidence>
<dbReference type="GO" id="GO:0004386">
    <property type="term" value="F:helicase activity"/>
    <property type="evidence" value="ECO:0007669"/>
    <property type="project" value="UniProtKB-KW"/>
</dbReference>
<dbReference type="InterPro" id="IPR022707">
    <property type="entry name" value="Mot1_central_dom"/>
</dbReference>
<keyword evidence="6" id="KW-1185">Reference proteome</keyword>
<evidence type="ECO:0000313" key="6">
    <source>
        <dbReference type="Proteomes" id="UP000015453"/>
    </source>
</evidence>
<feature type="compositionally biased region" description="Polar residues" evidence="3">
    <location>
        <begin position="267"/>
        <end position="282"/>
    </location>
</feature>
<evidence type="ECO:0000256" key="2">
    <source>
        <dbReference type="ARBA" id="ARBA00023125"/>
    </source>
</evidence>
<dbReference type="GO" id="GO:0016887">
    <property type="term" value="F:ATP hydrolysis activity"/>
    <property type="evidence" value="ECO:0007669"/>
    <property type="project" value="InterPro"/>
</dbReference>
<dbReference type="SUPFAM" id="SSF48371">
    <property type="entry name" value="ARM repeat"/>
    <property type="match status" value="1"/>
</dbReference>
<feature type="domain" description="Mot1 central" evidence="4">
    <location>
        <begin position="767"/>
        <end position="1097"/>
    </location>
</feature>
<dbReference type="GO" id="GO:0003677">
    <property type="term" value="F:DNA binding"/>
    <property type="evidence" value="ECO:0007669"/>
    <property type="project" value="UniProtKB-KW"/>
</dbReference>
<keyword evidence="1" id="KW-0378">Hydrolase</keyword>
<dbReference type="InterPro" id="IPR011989">
    <property type="entry name" value="ARM-like"/>
</dbReference>
<gene>
    <name evidence="5" type="ORF">M569_04001</name>
</gene>
<feature type="compositionally biased region" description="Polar residues" evidence="3">
    <location>
        <begin position="189"/>
        <end position="221"/>
    </location>
</feature>
<sequence length="1097" mass="120834">MAQQSSRLNRLLTLLDTGSTQATRFSAAKQIGEVAKSHPQDLNALLSQVSQCLQSKKWDTRVAAAHAVGAIADNVKHTSLNDLSVYVETKMAAVGITSTFNDVVVLPSCSSNRSESSFKSFDLNKVLDFGALVASGGQEYDITTDSTKSPKERLARQKQNLKRRLGLDMCEQFMDVDDVIKDEDLMVQKGSNHKNGTGQQYFSSQPSHNIRQLVTNLVPTSRSRRPSARELNLLKRKARSNFKDQSKSRPKDGDTEGAPSHEIVSPRNISLDSSSSNKQLPDTVSDDESFDNDGDGVWPFRTFVEQLLVDMFDPVWEIRHGSVMALREILTYQGSSAGVITPEVSGHGGFVPKKEIDGELVIKSEMEIDLNMQVSPDEGQPVFKRPKVEDGAVTSSGTCGAICAAKDDREQNFHECVDGNHNFVVKVESQLDSGATVANDLNHSSECEGSSDRLGALKNLPPKSEVINFIEDARSSWIRNCDFLQDCALQFLCLLSLDRFGDYVSDQVVAPVRETCAQALGAVLKYMHPVLVHETLNILLQMQCRSEWEIRHGSLLGIKYLVAVRQEMLHELLDPLLPACKTGLEDPDDDVRAVAAEALIPASAALVSLKGSVLHSIVMLLWDILLDLDDLSPSTSSVMNLLAEIYSQEQMIPKTFGSLGSTEKLELDLNEIGHIYDFDDRMASLENPYMLSTLAPRLWPFMRHSITSVRLSAIRTLERLLETGYRKASDGSCSFWPSFIVGDTLRIVFQNLLLESNEEILQCSERVWNLLVKCKVEDIESAAKLYFSSWIELATAAVGSELNIAKMFWPVALPRKSHFKAAAKMRAVWMDGDNINMRTFESRESATGEAKGESLANSTKIIVGADLDISVTYTRVLTSTALGVLASKLNSAALQHVVDPLWNGLTSSSGVQRQVVSMVLISWFKELKGLSKSTAGISSNFRQCLLDLLACSNPAFPTKDSPLFYSELIRTYAKMRNEASQLYASIQASGLYSDLLSSLGPDVANFYPDDALSFASQVSFIGNGIAHPDSDGRNIMEELESLKQKLLSTAGYLKYVQNNLHLTVSALLAAAAVWISELPAKLNSIILPLMSSIKREQ</sequence>
<dbReference type="EMBL" id="AUSU01001555">
    <property type="protein sequence ID" value="EPS70758.1"/>
    <property type="molecule type" value="Genomic_DNA"/>
</dbReference>
<organism evidence="5 6">
    <name type="scientific">Genlisea aurea</name>
    <dbReference type="NCBI Taxonomy" id="192259"/>
    <lineage>
        <taxon>Eukaryota</taxon>
        <taxon>Viridiplantae</taxon>
        <taxon>Streptophyta</taxon>
        <taxon>Embryophyta</taxon>
        <taxon>Tracheophyta</taxon>
        <taxon>Spermatophyta</taxon>
        <taxon>Magnoliopsida</taxon>
        <taxon>eudicotyledons</taxon>
        <taxon>Gunneridae</taxon>
        <taxon>Pentapetalae</taxon>
        <taxon>asterids</taxon>
        <taxon>lamiids</taxon>
        <taxon>Lamiales</taxon>
        <taxon>Lentibulariaceae</taxon>
        <taxon>Genlisea</taxon>
    </lineage>
</organism>
<dbReference type="OrthoDB" id="10252227at2759"/>
<comment type="caution">
    <text evidence="5">The sequence shown here is derived from an EMBL/GenBank/DDBJ whole genome shotgun (WGS) entry which is preliminary data.</text>
</comment>
<evidence type="ECO:0000256" key="3">
    <source>
        <dbReference type="SAM" id="MobiDB-lite"/>
    </source>
</evidence>
<feature type="compositionally biased region" description="Basic and acidic residues" evidence="3">
    <location>
        <begin position="241"/>
        <end position="254"/>
    </location>
</feature>
<name>S8E4Q2_9LAMI</name>
<evidence type="ECO:0000313" key="5">
    <source>
        <dbReference type="EMBL" id="EPS70758.1"/>
    </source>
</evidence>
<keyword evidence="1" id="KW-0347">Helicase</keyword>
<proteinExistence type="predicted"/>
<dbReference type="Pfam" id="PF12054">
    <property type="entry name" value="DUF3535"/>
    <property type="match status" value="1"/>
</dbReference>
<dbReference type="AlphaFoldDB" id="S8E4Q2"/>